<dbReference type="EMBL" id="BJUB01000007">
    <property type="protein sequence ID" value="GEK21853.1"/>
    <property type="molecule type" value="Genomic_DNA"/>
</dbReference>
<dbReference type="InterPro" id="IPR052016">
    <property type="entry name" value="Bact_Sigma-Reg"/>
</dbReference>
<feature type="domain" description="PPM-type phosphatase" evidence="2">
    <location>
        <begin position="340"/>
        <end position="557"/>
    </location>
</feature>
<gene>
    <name evidence="3" type="ORF">CXY01_23730</name>
</gene>
<evidence type="ECO:0000313" key="4">
    <source>
        <dbReference type="Proteomes" id="UP000321118"/>
    </source>
</evidence>
<dbReference type="Proteomes" id="UP000321118">
    <property type="component" value="Unassembled WGS sequence"/>
</dbReference>
<dbReference type="Pfam" id="PF07228">
    <property type="entry name" value="SpoIIE"/>
    <property type="match status" value="1"/>
</dbReference>
<dbReference type="Gene3D" id="3.30.450.40">
    <property type="match status" value="1"/>
</dbReference>
<dbReference type="InterPro" id="IPR036457">
    <property type="entry name" value="PPM-type-like_dom_sf"/>
</dbReference>
<accession>A0A510V4Q2</accession>
<organism evidence="3 4">
    <name type="scientific">Cellulomonas xylanilytica</name>
    <dbReference type="NCBI Taxonomy" id="233583"/>
    <lineage>
        <taxon>Bacteria</taxon>
        <taxon>Bacillati</taxon>
        <taxon>Actinomycetota</taxon>
        <taxon>Actinomycetes</taxon>
        <taxon>Micrococcales</taxon>
        <taxon>Cellulomonadaceae</taxon>
        <taxon>Cellulomonas</taxon>
    </lineage>
</organism>
<dbReference type="PANTHER" id="PTHR43156:SF2">
    <property type="entry name" value="STAGE II SPORULATION PROTEIN E"/>
    <property type="match status" value="1"/>
</dbReference>
<evidence type="ECO:0000259" key="2">
    <source>
        <dbReference type="SMART" id="SM00331"/>
    </source>
</evidence>
<keyword evidence="1" id="KW-0378">Hydrolase</keyword>
<dbReference type="InterPro" id="IPR001932">
    <property type="entry name" value="PPM-type_phosphatase-like_dom"/>
</dbReference>
<dbReference type="InterPro" id="IPR029016">
    <property type="entry name" value="GAF-like_dom_sf"/>
</dbReference>
<dbReference type="Gene3D" id="3.30.450.20">
    <property type="entry name" value="PAS domain"/>
    <property type="match status" value="1"/>
</dbReference>
<evidence type="ECO:0000313" key="3">
    <source>
        <dbReference type="EMBL" id="GEK21853.1"/>
    </source>
</evidence>
<dbReference type="SUPFAM" id="SSF55781">
    <property type="entry name" value="GAF domain-like"/>
    <property type="match status" value="1"/>
</dbReference>
<reference evidence="3 4" key="1">
    <citation type="submission" date="2019-07" db="EMBL/GenBank/DDBJ databases">
        <title>Whole genome shotgun sequence of Cellulomonas xylanilytica NBRC 101102.</title>
        <authorList>
            <person name="Hosoyama A."/>
            <person name="Uohara A."/>
            <person name="Ohji S."/>
            <person name="Ichikawa N."/>
        </authorList>
    </citation>
    <scope>NUCLEOTIDE SEQUENCE [LARGE SCALE GENOMIC DNA]</scope>
    <source>
        <strain evidence="3 4">NBRC 101102</strain>
    </source>
</reference>
<proteinExistence type="predicted"/>
<dbReference type="RefSeq" id="WP_146927651.1">
    <property type="nucleotide sequence ID" value="NZ_BJUB01000007.1"/>
</dbReference>
<comment type="caution">
    <text evidence="3">The sequence shown here is derived from an EMBL/GenBank/DDBJ whole genome shotgun (WGS) entry which is preliminary data.</text>
</comment>
<protein>
    <recommendedName>
        <fullName evidence="2">PPM-type phosphatase domain-containing protein</fullName>
    </recommendedName>
</protein>
<keyword evidence="4" id="KW-1185">Reference proteome</keyword>
<dbReference type="SUPFAM" id="SSF81606">
    <property type="entry name" value="PP2C-like"/>
    <property type="match status" value="1"/>
</dbReference>
<dbReference type="OrthoDB" id="319881at2"/>
<dbReference type="SMART" id="SM00331">
    <property type="entry name" value="PP2C_SIG"/>
    <property type="match status" value="1"/>
</dbReference>
<sequence length="566" mass="60235">MTADWFEEATAGSAVAADARAVAWGSTPLGPTDSWSQSLRHAVRMCFGTRFPVMIAWGPELTMIYNDGYRGLLGSEKQRGAFGAPVSTVWAEVWDELAPLFDRVVETRDAVWVEDAPLLVNRSGFSEETTFTFSYSALLDDDGTVGGVLDIATETTLQLVDRRRLATIDALHVAVPQQLETIDDVARAAVDVLARSHDVAGAAFFLTVDDRLEQLAGTSEEAAEIVDEHVLRDVVTRRTTVVHGTTLAAPLLGTDRDGVVGVLVLQGSPLRPFDAEHRSFLTVLASTVGAAVRAAASQHALVESLQDRARRSEVEAERTRDASLALQHAMLTAPPAPDGVEVVVRYQPASADLTIGGDWYDAFRTRDGSTTVVIGDVVGHDLEAAAAMGQVRGLVRAIAYDTDGSPGRILERVDDAIAGLGLGPSATASAVVASVVPDLDGRHTVQWSNAGHPPPVVVRADGTVEVLRRRNDLILGVTTGRERIDHTTVLEVGDILLLHTDGLIEHRTRTHVAGIDQLVGMLAGRQSQPLEALADDVLATMVPSDASDDVALVLVRPLSLPAGGEG</sequence>
<dbReference type="GO" id="GO:0016791">
    <property type="term" value="F:phosphatase activity"/>
    <property type="evidence" value="ECO:0007669"/>
    <property type="project" value="TreeGrafter"/>
</dbReference>
<dbReference type="Gene3D" id="3.60.40.10">
    <property type="entry name" value="PPM-type phosphatase domain"/>
    <property type="match status" value="1"/>
</dbReference>
<name>A0A510V4Q2_9CELL</name>
<dbReference type="PANTHER" id="PTHR43156">
    <property type="entry name" value="STAGE II SPORULATION PROTEIN E-RELATED"/>
    <property type="match status" value="1"/>
</dbReference>
<dbReference type="AlphaFoldDB" id="A0A510V4Q2"/>
<evidence type="ECO:0000256" key="1">
    <source>
        <dbReference type="ARBA" id="ARBA00022801"/>
    </source>
</evidence>